<gene>
    <name evidence="2" type="ORF">C3743_18520</name>
</gene>
<organism evidence="2 3">
    <name type="scientific">Burkholderia contaminans</name>
    <dbReference type="NCBI Taxonomy" id="488447"/>
    <lineage>
        <taxon>Bacteria</taxon>
        <taxon>Pseudomonadati</taxon>
        <taxon>Pseudomonadota</taxon>
        <taxon>Betaproteobacteria</taxon>
        <taxon>Burkholderiales</taxon>
        <taxon>Burkholderiaceae</taxon>
        <taxon>Burkholderia</taxon>
        <taxon>Burkholderia cepacia complex</taxon>
    </lineage>
</organism>
<proteinExistence type="predicted"/>
<feature type="chain" id="PRO_5015403905" description="Lipoprotein" evidence="1">
    <location>
        <begin position="32"/>
        <end position="180"/>
    </location>
</feature>
<evidence type="ECO:0000313" key="2">
    <source>
        <dbReference type="EMBL" id="POZ82248.1"/>
    </source>
</evidence>
<dbReference type="Proteomes" id="UP000238655">
    <property type="component" value="Chromosome 1"/>
</dbReference>
<evidence type="ECO:0000313" key="3">
    <source>
        <dbReference type="Proteomes" id="UP000238655"/>
    </source>
</evidence>
<dbReference type="AlphaFoldDB" id="A0A2S5DT48"/>
<dbReference type="RefSeq" id="WP_089456307.1">
    <property type="nucleotide sequence ID" value="NZ_CM009575.1"/>
</dbReference>
<protein>
    <recommendedName>
        <fullName evidence="4">Lipoprotein</fullName>
    </recommendedName>
</protein>
<evidence type="ECO:0008006" key="4">
    <source>
        <dbReference type="Google" id="ProtNLM"/>
    </source>
</evidence>
<comment type="caution">
    <text evidence="2">The sequence shown here is derived from an EMBL/GenBank/DDBJ whole genome shotgun (WGS) entry which is preliminary data.</text>
</comment>
<name>A0A2S5DT48_9BURK</name>
<keyword evidence="1" id="KW-0732">Signal</keyword>
<sequence length="180" mass="19215">MGRYSQWQRALVVAGALAVGMAIPGVCAAQAATPGAQQDEPAMARPLKPNPEFARLPRYEGTLGDRPIVVHLGPKTDEEGVHGEYQFADTGEVVLLAGDRDGDTLEIEESNDGTNITGVWIGRFDATGALKADRMNSDESDPQPVVLRLAPGKRAALQVRDGRVQEIETVGGVVNLRTDD</sequence>
<accession>A0A2S5DT48</accession>
<reference evidence="2 3" key="1">
    <citation type="submission" date="2018-01" db="EMBL/GenBank/DDBJ databases">
        <title>Successful Treatment of Persistent Burkholderia cepacia Bacteremia with Ceftazidime-Avibactam.</title>
        <authorList>
            <person name="Tamma P."/>
            <person name="Fan Y."/>
            <person name="Bergman Y."/>
            <person name="Sick-Samuels A."/>
            <person name="Hsu A."/>
            <person name="Timp W."/>
            <person name="Simner P."/>
        </authorList>
    </citation>
    <scope>NUCLEOTIDE SEQUENCE [LARGE SCALE GENOMIC DNA]</scope>
    <source>
        <strain evidence="2 3">170816</strain>
    </source>
</reference>
<dbReference type="EMBL" id="PQVP01000002">
    <property type="protein sequence ID" value="POZ82248.1"/>
    <property type="molecule type" value="Genomic_DNA"/>
</dbReference>
<feature type="signal peptide" evidence="1">
    <location>
        <begin position="1"/>
        <end position="31"/>
    </location>
</feature>
<evidence type="ECO:0000256" key="1">
    <source>
        <dbReference type="SAM" id="SignalP"/>
    </source>
</evidence>